<feature type="transmembrane region" description="Helical" evidence="6">
    <location>
        <begin position="149"/>
        <end position="167"/>
    </location>
</feature>
<proteinExistence type="inferred from homology"/>
<protein>
    <recommendedName>
        <fullName evidence="6">Protein DETOXIFICATION</fullName>
    </recommendedName>
    <alternativeName>
        <fullName evidence="6">Multidrug and toxic compound extrusion protein</fullName>
    </alternativeName>
</protein>
<dbReference type="GO" id="GO:0015297">
    <property type="term" value="F:antiporter activity"/>
    <property type="evidence" value="ECO:0007669"/>
    <property type="project" value="InterPro"/>
</dbReference>
<evidence type="ECO:0000256" key="4">
    <source>
        <dbReference type="ARBA" id="ARBA00022989"/>
    </source>
</evidence>
<dbReference type="GO" id="GO:0016020">
    <property type="term" value="C:membrane"/>
    <property type="evidence" value="ECO:0007669"/>
    <property type="project" value="UniProtKB-SubCell"/>
</dbReference>
<feature type="transmembrane region" description="Helical" evidence="6">
    <location>
        <begin position="287"/>
        <end position="307"/>
    </location>
</feature>
<evidence type="ECO:0000256" key="6">
    <source>
        <dbReference type="RuleBase" id="RU004914"/>
    </source>
</evidence>
<sequence length="479" mass="52776">MEESLIAKEREEKPERLFTWQTWSQEVKRIVYIAGPVIPVLSSQFFLQIIAIMIAGHLDKLSLSGTALATSIAGVTGFSFLVGMASGLETLCGQAYGAKQYKTLGILTYTAIFSLLLVCVPLSLIWIYMEKILVFIGQDPLISHEAGKFTTWLVPSLFGFAFLQPLIRYYQMQSLVLPMLISSCTTLILYVPLCWALVFKSGLHSVGAAVAISVWIWTNVIVLSLYMKFSSACALTRAPISVELFKGIGEFLRFAVPSTVMMCLEWWSFELLILLSGLLPNPQLETSVLSICLNTLSTLYTIPYGIGAAASTRISNELGASNPNAARMAVVASMSLTVFETTVISATLFICRRLYGYIFSNEKEVVDYVTVMAPLVCVSVILDGLQGVLTGIARGCGWQHIGAYINLGAYYLCGIPVAATLSFWLKLRGRGLWIGIQMGCFLQTVLLSIISCRINWKQQAIDARRRLFEEQFAADNGLT</sequence>
<comment type="similarity">
    <text evidence="2 6">Belongs to the multi antimicrobial extrusion (MATE) (TC 2.A.66.1) family.</text>
</comment>
<dbReference type="InterPro" id="IPR045069">
    <property type="entry name" value="MATE_euk"/>
</dbReference>
<organism evidence="7 8">
    <name type="scientific">Acacia crassicarpa</name>
    <name type="common">northern wattle</name>
    <dbReference type="NCBI Taxonomy" id="499986"/>
    <lineage>
        <taxon>Eukaryota</taxon>
        <taxon>Viridiplantae</taxon>
        <taxon>Streptophyta</taxon>
        <taxon>Embryophyta</taxon>
        <taxon>Tracheophyta</taxon>
        <taxon>Spermatophyta</taxon>
        <taxon>Magnoliopsida</taxon>
        <taxon>eudicotyledons</taxon>
        <taxon>Gunneridae</taxon>
        <taxon>Pentapetalae</taxon>
        <taxon>rosids</taxon>
        <taxon>fabids</taxon>
        <taxon>Fabales</taxon>
        <taxon>Fabaceae</taxon>
        <taxon>Caesalpinioideae</taxon>
        <taxon>mimosoid clade</taxon>
        <taxon>Acacieae</taxon>
        <taxon>Acacia</taxon>
    </lineage>
</organism>
<dbReference type="CDD" id="cd13132">
    <property type="entry name" value="MATE_eukaryotic"/>
    <property type="match status" value="1"/>
</dbReference>
<evidence type="ECO:0000256" key="3">
    <source>
        <dbReference type="ARBA" id="ARBA00022692"/>
    </source>
</evidence>
<comment type="subcellular location">
    <subcellularLocation>
        <location evidence="1">Membrane</location>
        <topology evidence="1">Multi-pass membrane protein</topology>
    </subcellularLocation>
</comment>
<gene>
    <name evidence="7" type="ORF">QN277_003820</name>
</gene>
<keyword evidence="3 6" id="KW-0812">Transmembrane</keyword>
<evidence type="ECO:0000313" key="8">
    <source>
        <dbReference type="Proteomes" id="UP001293593"/>
    </source>
</evidence>
<keyword evidence="5 6" id="KW-0472">Membrane</keyword>
<evidence type="ECO:0000313" key="7">
    <source>
        <dbReference type="EMBL" id="KAK4260742.1"/>
    </source>
</evidence>
<reference evidence="7" key="1">
    <citation type="submission" date="2023-10" db="EMBL/GenBank/DDBJ databases">
        <title>Chromosome-level genome of the transformable northern wattle, Acacia crassicarpa.</title>
        <authorList>
            <person name="Massaro I."/>
            <person name="Sinha N.R."/>
            <person name="Poethig S."/>
            <person name="Leichty A.R."/>
        </authorList>
    </citation>
    <scope>NUCLEOTIDE SEQUENCE</scope>
    <source>
        <strain evidence="7">Acra3RX</strain>
        <tissue evidence="7">Leaf</tissue>
    </source>
</reference>
<feature type="transmembrane region" description="Helical" evidence="6">
    <location>
        <begin position="431"/>
        <end position="456"/>
    </location>
</feature>
<dbReference type="NCBIfam" id="TIGR00797">
    <property type="entry name" value="matE"/>
    <property type="match status" value="1"/>
</dbReference>
<name>A0AAE1IZ71_9FABA</name>
<feature type="transmembrane region" description="Helical" evidence="6">
    <location>
        <begin position="328"/>
        <end position="350"/>
    </location>
</feature>
<dbReference type="GO" id="GO:1990961">
    <property type="term" value="P:xenobiotic detoxification by transmembrane export across the plasma membrane"/>
    <property type="evidence" value="ECO:0007669"/>
    <property type="project" value="InterPro"/>
</dbReference>
<comment type="caution">
    <text evidence="7">The sequence shown here is derived from an EMBL/GenBank/DDBJ whole genome shotgun (WGS) entry which is preliminary data.</text>
</comment>
<evidence type="ECO:0000256" key="2">
    <source>
        <dbReference type="ARBA" id="ARBA00010199"/>
    </source>
</evidence>
<evidence type="ECO:0000256" key="5">
    <source>
        <dbReference type="ARBA" id="ARBA00023136"/>
    </source>
</evidence>
<feature type="transmembrane region" description="Helical" evidence="6">
    <location>
        <begin position="30"/>
        <end position="55"/>
    </location>
</feature>
<dbReference type="Proteomes" id="UP001293593">
    <property type="component" value="Unassembled WGS sequence"/>
</dbReference>
<dbReference type="EMBL" id="JAWXYG010000010">
    <property type="protein sequence ID" value="KAK4260742.1"/>
    <property type="molecule type" value="Genomic_DNA"/>
</dbReference>
<dbReference type="GO" id="GO:0042910">
    <property type="term" value="F:xenobiotic transmembrane transporter activity"/>
    <property type="evidence" value="ECO:0007669"/>
    <property type="project" value="InterPro"/>
</dbReference>
<feature type="transmembrane region" description="Helical" evidence="6">
    <location>
        <begin position="61"/>
        <end position="85"/>
    </location>
</feature>
<dbReference type="Pfam" id="PF01554">
    <property type="entry name" value="MatE"/>
    <property type="match status" value="2"/>
</dbReference>
<dbReference type="AlphaFoldDB" id="A0AAE1IZ71"/>
<feature type="transmembrane region" description="Helical" evidence="6">
    <location>
        <begin position="179"/>
        <end position="199"/>
    </location>
</feature>
<keyword evidence="4 6" id="KW-1133">Transmembrane helix</keyword>
<dbReference type="InterPro" id="IPR002528">
    <property type="entry name" value="MATE_fam"/>
</dbReference>
<dbReference type="PANTHER" id="PTHR11206">
    <property type="entry name" value="MULTIDRUG RESISTANCE PROTEIN"/>
    <property type="match status" value="1"/>
</dbReference>
<feature type="transmembrane region" description="Helical" evidence="6">
    <location>
        <begin position="370"/>
        <end position="392"/>
    </location>
</feature>
<accession>A0AAE1IZ71</accession>
<feature type="transmembrane region" description="Helical" evidence="6">
    <location>
        <begin position="205"/>
        <end position="227"/>
    </location>
</feature>
<feature type="transmembrane region" description="Helical" evidence="6">
    <location>
        <begin position="248"/>
        <end position="267"/>
    </location>
</feature>
<feature type="transmembrane region" description="Helical" evidence="6">
    <location>
        <begin position="404"/>
        <end position="425"/>
    </location>
</feature>
<keyword evidence="8" id="KW-1185">Reference proteome</keyword>
<feature type="transmembrane region" description="Helical" evidence="6">
    <location>
        <begin position="106"/>
        <end position="129"/>
    </location>
</feature>
<evidence type="ECO:0000256" key="1">
    <source>
        <dbReference type="ARBA" id="ARBA00004141"/>
    </source>
</evidence>